<dbReference type="PANTHER" id="PTHR47112:SF1">
    <property type="entry name" value="PX DOMAIN-CONTAINING PROTEIN"/>
    <property type="match status" value="1"/>
</dbReference>
<dbReference type="AlphaFoldDB" id="A0A517W093"/>
<dbReference type="RefSeq" id="WP_144987534.1">
    <property type="nucleotide sequence ID" value="NZ_CP037920.1"/>
</dbReference>
<evidence type="ECO:0000313" key="1">
    <source>
        <dbReference type="EMBL" id="QDT98675.1"/>
    </source>
</evidence>
<dbReference type="SUPFAM" id="SSF54001">
    <property type="entry name" value="Cysteine proteinases"/>
    <property type="match status" value="1"/>
</dbReference>
<evidence type="ECO:0000313" key="2">
    <source>
        <dbReference type="Proteomes" id="UP000318704"/>
    </source>
</evidence>
<dbReference type="InterPro" id="IPR038765">
    <property type="entry name" value="Papain-like_cys_pep_sf"/>
</dbReference>
<evidence type="ECO:0008006" key="3">
    <source>
        <dbReference type="Google" id="ProtNLM"/>
    </source>
</evidence>
<sequence>MPRYEEIRDQFKTGDIILFSGKGAFSSMIKLFSGGKWSHIGMVIRLPDFDDAVLLWESTTLTNTSDVEFNSSIKGVQLVALSERISRYAGEISLRPLNKPINESMYSDLSQLRHKLSRRPYERDELELLRSAWDGIAGANSEDLSSVFCSELVAEAYQSMGLLPEPPVGLPSNEYTPLDFSEARELKLQGDYRLKREISIT</sequence>
<dbReference type="EMBL" id="CP037920">
    <property type="protein sequence ID" value="QDT98675.1"/>
    <property type="molecule type" value="Genomic_DNA"/>
</dbReference>
<dbReference type="Gene3D" id="3.90.1720.10">
    <property type="entry name" value="endopeptidase domain like (from Nostoc punctiforme)"/>
    <property type="match status" value="1"/>
</dbReference>
<gene>
    <name evidence="1" type="ORF">V144x_41820</name>
</gene>
<proteinExistence type="predicted"/>
<dbReference type="PANTHER" id="PTHR47112">
    <property type="entry name" value="PX DOMAIN-CONTAINING PROTEIN"/>
    <property type="match status" value="1"/>
</dbReference>
<name>A0A517W093_9PLAN</name>
<organism evidence="1 2">
    <name type="scientific">Gimesia aquarii</name>
    <dbReference type="NCBI Taxonomy" id="2527964"/>
    <lineage>
        <taxon>Bacteria</taxon>
        <taxon>Pseudomonadati</taxon>
        <taxon>Planctomycetota</taxon>
        <taxon>Planctomycetia</taxon>
        <taxon>Planctomycetales</taxon>
        <taxon>Planctomycetaceae</taxon>
        <taxon>Gimesia</taxon>
    </lineage>
</organism>
<protein>
    <recommendedName>
        <fullName evidence="3">Permuted papain-like amidase enzyme, YaeF/YiiX, C92 family</fullName>
    </recommendedName>
</protein>
<dbReference type="KEGG" id="gaw:V144x_41820"/>
<accession>A0A517W093</accession>
<reference evidence="1 2" key="1">
    <citation type="submission" date="2019-03" db="EMBL/GenBank/DDBJ databases">
        <title>Deep-cultivation of Planctomycetes and their phenomic and genomic characterization uncovers novel biology.</title>
        <authorList>
            <person name="Wiegand S."/>
            <person name="Jogler M."/>
            <person name="Boedeker C."/>
            <person name="Pinto D."/>
            <person name="Vollmers J."/>
            <person name="Rivas-Marin E."/>
            <person name="Kohn T."/>
            <person name="Peeters S.H."/>
            <person name="Heuer A."/>
            <person name="Rast P."/>
            <person name="Oberbeckmann S."/>
            <person name="Bunk B."/>
            <person name="Jeske O."/>
            <person name="Meyerdierks A."/>
            <person name="Storesund J.E."/>
            <person name="Kallscheuer N."/>
            <person name="Luecker S."/>
            <person name="Lage O.M."/>
            <person name="Pohl T."/>
            <person name="Merkel B.J."/>
            <person name="Hornburger P."/>
            <person name="Mueller R.-W."/>
            <person name="Bruemmer F."/>
            <person name="Labrenz M."/>
            <person name="Spormann A.M."/>
            <person name="Op den Camp H."/>
            <person name="Overmann J."/>
            <person name="Amann R."/>
            <person name="Jetten M.S.M."/>
            <person name="Mascher T."/>
            <person name="Medema M.H."/>
            <person name="Devos D.P."/>
            <person name="Kaster A.-K."/>
            <person name="Ovreas L."/>
            <person name="Rohde M."/>
            <person name="Galperin M.Y."/>
            <person name="Jogler C."/>
        </authorList>
    </citation>
    <scope>NUCLEOTIDE SEQUENCE [LARGE SCALE GENOMIC DNA]</scope>
    <source>
        <strain evidence="1 2">V144</strain>
    </source>
</reference>
<dbReference type="Proteomes" id="UP000318704">
    <property type="component" value="Chromosome"/>
</dbReference>